<dbReference type="GeneID" id="85317179"/>
<name>A0AA40AVL9_9PEZI</name>
<reference evidence="2" key="1">
    <citation type="submission" date="2023-06" db="EMBL/GenBank/DDBJ databases">
        <title>Genome-scale phylogeny and comparative genomics of the fungal order Sordariales.</title>
        <authorList>
            <consortium name="Lawrence Berkeley National Laboratory"/>
            <person name="Hensen N."/>
            <person name="Bonometti L."/>
            <person name="Westerberg I."/>
            <person name="Brannstrom I.O."/>
            <person name="Guillou S."/>
            <person name="Cros-Aarteil S."/>
            <person name="Calhoun S."/>
            <person name="Haridas S."/>
            <person name="Kuo A."/>
            <person name="Mondo S."/>
            <person name="Pangilinan J."/>
            <person name="Riley R."/>
            <person name="LaButti K."/>
            <person name="Andreopoulos B."/>
            <person name="Lipzen A."/>
            <person name="Chen C."/>
            <person name="Yanf M."/>
            <person name="Daum C."/>
            <person name="Ng V."/>
            <person name="Clum A."/>
            <person name="Steindorff A."/>
            <person name="Ohm R."/>
            <person name="Martin F."/>
            <person name="Silar P."/>
            <person name="Natvig D."/>
            <person name="Lalanne C."/>
            <person name="Gautier V."/>
            <person name="Ament-velasquez S.L."/>
            <person name="Kruys A."/>
            <person name="Hutchinson M.I."/>
            <person name="Powell A.J."/>
            <person name="Barry K."/>
            <person name="Miller A.N."/>
            <person name="Grigoriev I.V."/>
            <person name="Debuchy R."/>
            <person name="Gladieux P."/>
            <person name="Thoren M.H."/>
            <person name="Johannesson H."/>
        </authorList>
    </citation>
    <scope>NUCLEOTIDE SEQUENCE</scope>
    <source>
        <strain evidence="2">SMH2392-1A</strain>
    </source>
</reference>
<gene>
    <name evidence="2" type="ORF">B0T26DRAFT_233415</name>
</gene>
<organism evidence="2 3">
    <name type="scientific">Lasiosphaeria miniovina</name>
    <dbReference type="NCBI Taxonomy" id="1954250"/>
    <lineage>
        <taxon>Eukaryota</taxon>
        <taxon>Fungi</taxon>
        <taxon>Dikarya</taxon>
        <taxon>Ascomycota</taxon>
        <taxon>Pezizomycotina</taxon>
        <taxon>Sordariomycetes</taxon>
        <taxon>Sordariomycetidae</taxon>
        <taxon>Sordariales</taxon>
        <taxon>Lasiosphaeriaceae</taxon>
        <taxon>Lasiosphaeria</taxon>
    </lineage>
</organism>
<evidence type="ECO:0000313" key="2">
    <source>
        <dbReference type="EMBL" id="KAK0722791.1"/>
    </source>
</evidence>
<dbReference type="RefSeq" id="XP_060298715.1">
    <property type="nucleotide sequence ID" value="XM_060433909.1"/>
</dbReference>
<protein>
    <submittedName>
        <fullName evidence="2">Uncharacterized protein</fullName>
    </submittedName>
</protein>
<dbReference type="Proteomes" id="UP001172101">
    <property type="component" value="Unassembled WGS sequence"/>
</dbReference>
<dbReference type="EMBL" id="JAUIRO010000003">
    <property type="protein sequence ID" value="KAK0722791.1"/>
    <property type="molecule type" value="Genomic_DNA"/>
</dbReference>
<sequence>MSHETNGKPMRLSGAALSSNVESLGKPPNSLFCFLESTCTADGRMDGSSCSCLPSFTVRTRPRANPNVLHFLHCSWIPTVFPLALMSLDIPAFGHWLAGDTVLVLYRVVGRLQLSFSALNWVHFVLASFPLQWLTGSAAECRLGNRFSLPTLAAGLVPIWLPERRDSLREPSLPLSWDVGHSQERQTPDTPAKPTRSLPSPPGRHLQRMAFGFPSDKQ</sequence>
<evidence type="ECO:0000313" key="3">
    <source>
        <dbReference type="Proteomes" id="UP001172101"/>
    </source>
</evidence>
<comment type="caution">
    <text evidence="2">The sequence shown here is derived from an EMBL/GenBank/DDBJ whole genome shotgun (WGS) entry which is preliminary data.</text>
</comment>
<accession>A0AA40AVL9</accession>
<evidence type="ECO:0000256" key="1">
    <source>
        <dbReference type="SAM" id="MobiDB-lite"/>
    </source>
</evidence>
<feature type="region of interest" description="Disordered" evidence="1">
    <location>
        <begin position="175"/>
        <end position="218"/>
    </location>
</feature>
<proteinExistence type="predicted"/>
<keyword evidence="3" id="KW-1185">Reference proteome</keyword>
<dbReference type="AlphaFoldDB" id="A0AA40AVL9"/>